<dbReference type="Proteomes" id="UP000000768">
    <property type="component" value="Chromosome 3"/>
</dbReference>
<name>A0A1W0VYF3_SORBI</name>
<dbReference type="ExpressionAtlas" id="A0A1W0VYF3">
    <property type="expression patterns" value="differential"/>
</dbReference>
<reference evidence="1 2" key="1">
    <citation type="journal article" date="2009" name="Nature">
        <title>The Sorghum bicolor genome and the diversification of grasses.</title>
        <authorList>
            <person name="Paterson A.H."/>
            <person name="Bowers J.E."/>
            <person name="Bruggmann R."/>
            <person name="Dubchak I."/>
            <person name="Grimwood J."/>
            <person name="Gundlach H."/>
            <person name="Haberer G."/>
            <person name="Hellsten U."/>
            <person name="Mitros T."/>
            <person name="Poliakov A."/>
            <person name="Schmutz J."/>
            <person name="Spannagl M."/>
            <person name="Tang H."/>
            <person name="Wang X."/>
            <person name="Wicker T."/>
            <person name="Bharti A.K."/>
            <person name="Chapman J."/>
            <person name="Feltus F.A."/>
            <person name="Gowik U."/>
            <person name="Grigoriev I.V."/>
            <person name="Lyons E."/>
            <person name="Maher C.A."/>
            <person name="Martis M."/>
            <person name="Narechania A."/>
            <person name="Otillar R.P."/>
            <person name="Penning B.W."/>
            <person name="Salamov A.A."/>
            <person name="Wang Y."/>
            <person name="Zhang L."/>
            <person name="Carpita N.C."/>
            <person name="Freeling M."/>
            <person name="Gingle A.R."/>
            <person name="Hash C.T."/>
            <person name="Keller B."/>
            <person name="Klein P."/>
            <person name="Kresovich S."/>
            <person name="McCann M.C."/>
            <person name="Ming R."/>
            <person name="Peterson D.G."/>
            <person name="Mehboob-ur-Rahman"/>
            <person name="Ware D."/>
            <person name="Westhoff P."/>
            <person name="Mayer K.F."/>
            <person name="Messing J."/>
            <person name="Rokhsar D.S."/>
        </authorList>
    </citation>
    <scope>NUCLEOTIDE SEQUENCE [LARGE SCALE GENOMIC DNA]</scope>
    <source>
        <strain evidence="2">cv. BTx623</strain>
    </source>
</reference>
<dbReference type="AlphaFoldDB" id="A0A1W0VYF3"/>
<accession>A0A1W0VYF3</accession>
<evidence type="ECO:0000313" key="1">
    <source>
        <dbReference type="EMBL" id="OQU87159.1"/>
    </source>
</evidence>
<protein>
    <submittedName>
        <fullName evidence="1">Uncharacterized protein</fullName>
    </submittedName>
</protein>
<reference evidence="2" key="2">
    <citation type="journal article" date="2018" name="Plant J.">
        <title>The Sorghum bicolor reference genome: improved assembly, gene annotations, a transcriptome atlas, and signatures of genome organization.</title>
        <authorList>
            <person name="McCormick R.F."/>
            <person name="Truong S.K."/>
            <person name="Sreedasyam A."/>
            <person name="Jenkins J."/>
            <person name="Shu S."/>
            <person name="Sims D."/>
            <person name="Kennedy M."/>
            <person name="Amirebrahimi M."/>
            <person name="Weers B.D."/>
            <person name="McKinley B."/>
            <person name="Mattison A."/>
            <person name="Morishige D.T."/>
            <person name="Grimwood J."/>
            <person name="Schmutz J."/>
            <person name="Mullet J.E."/>
        </authorList>
    </citation>
    <scope>NUCLEOTIDE SEQUENCE [LARGE SCALE GENOMIC DNA]</scope>
    <source>
        <strain evidence="2">cv. BTx623</strain>
    </source>
</reference>
<dbReference type="InParanoid" id="A0A1W0VYF3"/>
<dbReference type="Gramene" id="OQU87159">
    <property type="protein sequence ID" value="OQU87159"/>
    <property type="gene ID" value="SORBI_3003G218450"/>
</dbReference>
<sequence length="69" mass="7599">MLRRWWQITTPFTGGERTEGDTRAQKEVSVWYEGDQILLLGLATSQASSVLQPCIAAAAALYTDHGAFL</sequence>
<evidence type="ECO:0000313" key="2">
    <source>
        <dbReference type="Proteomes" id="UP000000768"/>
    </source>
</evidence>
<organism evidence="1 2">
    <name type="scientific">Sorghum bicolor</name>
    <name type="common">Sorghum</name>
    <name type="synonym">Sorghum vulgare</name>
    <dbReference type="NCBI Taxonomy" id="4558"/>
    <lineage>
        <taxon>Eukaryota</taxon>
        <taxon>Viridiplantae</taxon>
        <taxon>Streptophyta</taxon>
        <taxon>Embryophyta</taxon>
        <taxon>Tracheophyta</taxon>
        <taxon>Spermatophyta</taxon>
        <taxon>Magnoliopsida</taxon>
        <taxon>Liliopsida</taxon>
        <taxon>Poales</taxon>
        <taxon>Poaceae</taxon>
        <taxon>PACMAD clade</taxon>
        <taxon>Panicoideae</taxon>
        <taxon>Andropogonodae</taxon>
        <taxon>Andropogoneae</taxon>
        <taxon>Sorghinae</taxon>
        <taxon>Sorghum</taxon>
    </lineage>
</organism>
<gene>
    <name evidence="1" type="ORF">SORBI_3003G218450</name>
</gene>
<dbReference type="EMBL" id="CM000762">
    <property type="protein sequence ID" value="OQU87159.1"/>
    <property type="molecule type" value="Genomic_DNA"/>
</dbReference>
<proteinExistence type="predicted"/>
<keyword evidence="2" id="KW-1185">Reference proteome</keyword>